<evidence type="ECO:0000259" key="9">
    <source>
        <dbReference type="Pfam" id="PF23559"/>
    </source>
</evidence>
<dbReference type="PRINTS" id="PR00364">
    <property type="entry name" value="DISEASERSIST"/>
</dbReference>
<evidence type="ECO:0000256" key="5">
    <source>
        <dbReference type="ARBA" id="ARBA00022821"/>
    </source>
</evidence>
<dbReference type="Pfam" id="PF25019">
    <property type="entry name" value="LRR_R13L1-DRL21"/>
    <property type="match status" value="1"/>
</dbReference>
<dbReference type="PANTHER" id="PTHR36766:SF70">
    <property type="entry name" value="DISEASE RESISTANCE PROTEIN RGA4"/>
    <property type="match status" value="1"/>
</dbReference>
<dbReference type="Gene3D" id="3.80.10.10">
    <property type="entry name" value="Ribonuclease Inhibitor"/>
    <property type="match status" value="4"/>
</dbReference>
<keyword evidence="12" id="KW-1185">Reference proteome</keyword>
<keyword evidence="2" id="KW-0433">Leucine-rich repeat</keyword>
<dbReference type="GO" id="GO:0002758">
    <property type="term" value="P:innate immune response-activating signaling pathway"/>
    <property type="evidence" value="ECO:0007669"/>
    <property type="project" value="UniProtKB-ARBA"/>
</dbReference>
<proteinExistence type="inferred from homology"/>
<keyword evidence="6" id="KW-0067">ATP-binding</keyword>
<evidence type="ECO:0000259" key="10">
    <source>
        <dbReference type="Pfam" id="PF25019"/>
    </source>
</evidence>
<evidence type="ECO:0000256" key="1">
    <source>
        <dbReference type="ARBA" id="ARBA00008894"/>
    </source>
</evidence>
<name>A0A8R7RAE5_TRIUA</name>
<protein>
    <recommendedName>
        <fullName evidence="13">Disease resistance protein RGA3</fullName>
    </recommendedName>
</protein>
<dbReference type="InterPro" id="IPR027417">
    <property type="entry name" value="P-loop_NTPase"/>
</dbReference>
<dbReference type="InterPro" id="IPR058922">
    <property type="entry name" value="WHD_DRP"/>
</dbReference>
<comment type="similarity">
    <text evidence="1">Belongs to the disease resistance NB-LRR family.</text>
</comment>
<dbReference type="PANTHER" id="PTHR36766">
    <property type="entry name" value="PLANT BROAD-SPECTRUM MILDEW RESISTANCE PROTEIN RPW8"/>
    <property type="match status" value="1"/>
</dbReference>
<accession>A0A8R7RAE5</accession>
<dbReference type="Gene3D" id="3.40.50.300">
    <property type="entry name" value="P-loop containing nucleotide triphosphate hydrolases"/>
    <property type="match status" value="1"/>
</dbReference>
<evidence type="ECO:0000256" key="6">
    <source>
        <dbReference type="ARBA" id="ARBA00022840"/>
    </source>
</evidence>
<dbReference type="Gene3D" id="1.10.10.10">
    <property type="entry name" value="Winged helix-like DNA-binding domain superfamily/Winged helix DNA-binding domain"/>
    <property type="match status" value="1"/>
</dbReference>
<dbReference type="Pfam" id="PF23559">
    <property type="entry name" value="WHD_DRP"/>
    <property type="match status" value="1"/>
</dbReference>
<feature type="domain" description="Disease resistance protein winged helix" evidence="9">
    <location>
        <begin position="461"/>
        <end position="531"/>
    </location>
</feature>
<dbReference type="InterPro" id="IPR036388">
    <property type="entry name" value="WH-like_DNA-bd_sf"/>
</dbReference>
<evidence type="ECO:0000259" key="7">
    <source>
        <dbReference type="Pfam" id="PF00931"/>
    </source>
</evidence>
<dbReference type="EnsemblPlants" id="TuG1812S0000567500.01.T01">
    <property type="protein sequence ID" value="TuG1812S0000567500.01.T01.s_cds34663"/>
    <property type="gene ID" value="TuG1812S0000567500.01"/>
</dbReference>
<evidence type="ECO:0008006" key="13">
    <source>
        <dbReference type="Google" id="ProtNLM"/>
    </source>
</evidence>
<feature type="domain" description="NB-ARC" evidence="7">
    <location>
        <begin position="211"/>
        <end position="379"/>
    </location>
</feature>
<evidence type="ECO:0000313" key="11">
    <source>
        <dbReference type="EnsemblPlants" id="TuG1812S0000567500.01.T01.s_cds34663"/>
    </source>
</evidence>
<evidence type="ECO:0000313" key="12">
    <source>
        <dbReference type="Proteomes" id="UP000015106"/>
    </source>
</evidence>
<keyword evidence="5" id="KW-0611">Plant defense</keyword>
<dbReference type="Proteomes" id="UP000015106">
    <property type="component" value="Unassembled WGS sequence"/>
</dbReference>
<dbReference type="InterPro" id="IPR032675">
    <property type="entry name" value="LRR_dom_sf"/>
</dbReference>
<keyword evidence="3" id="KW-0677">Repeat</keyword>
<dbReference type="FunFam" id="1.10.10.10:FF:000322">
    <property type="entry name" value="Probable disease resistance protein At1g63360"/>
    <property type="match status" value="1"/>
</dbReference>
<evidence type="ECO:0000259" key="8">
    <source>
        <dbReference type="Pfam" id="PF18052"/>
    </source>
</evidence>
<sequence length="1256" mass="143544">MATISAASVVGWALSPVIRRMVSLVQSYISSQYSWKSEMVSDLKNLEANLMDILMVVDAAERQHVVNTNQLFLLHQMKDAVSDAENVLDEFDYMLLKERSEQKGLLRRIASSSISIGKRLVNIDKFRSDLRKVVKSLERVRTSAGMFVRVMTLESYNPIQPLQCTQERITGSLLHEDVIFGRKNEVAELADQLVNQFDECSLNGEHRFRTEVHTIVGVGGIGKTTLAQLIYNNEQIADTFDQRMWVCVSNNFDKTRVIKEMIACTTDGEDVDLSNFNFSMLQEELKRRLSGKRFLLVLDDVWYDEKYGEHINKEIWMELLAPIKQSGSRNRKNRRTGSKILVTTRTELVAKILDSRSSFFLEGLGRDDSWLLFSRCAFGSRKPEDYPELNRIGDQIVQKLKGSALAIKVIGGHLNGKYNGSEWEDVLHKDVLNPNDILTILRSSYESLPAHLKQCFAYCSLFPKDYRIDPDRVIRMWIAQGFVHLEGNISRSLEDIGRGYFNDLLARSFFQVLCRGDQTYYVMHDSMNDLALHVSRGECFRFESVDNNCMVVLPHYIRHFSVSAEQLQNVLYNDDLRRLRTLIVLNKSWFCSNVCLSHDLLTKLKSVRVLDVSGCCLHSLPEAINDLIHLRYLAIQHTYYPLPTAISRLKHLQALFVQYHSCYFSMISCSHKRKRQNHSRGNVNITGSHFSLPESISGLINLVHVNVEKGYTVNLSGLHQLTCIVGSGEFRVDKEEQSLVQLKDLNNIGGELAIRSLENIKNREEAAKSHLDLKKHISKLELEWGSCDGVDNLDRGFEVLDVLKPHCNLDELTISGYPGVCSPSWLESGWLRRLKFICLRDCKRWEVLPALGDLPLLRTLEVRRMEELKALGQEFFGHAGFPSLEILLLERLPKLEWCLLDNDEVLQNLKHLSVAGCPRLRAYPTHPRTLRHIAVLDKETIHFKLHIDSFELSRSFCRLVSSSFHVLRSHHLESIEDMEIYVNFLVHMPTTVFHSMKSLKKLKVFGIDKQNTCSVITTLLGENACPVLPLSLKHLALEECYLQPSSFFKLLNNLSSLETIFLSKCVSLEIPGVPVSLHHLRMLKRLYISQCGWISSIDGSEALLSLEMMTICYCYELKSVPYLDDMPCLQKLQLWGCPQVMRLSKAGHQAALKELKVRSCDGLSSLRHLCDLVSLVELSIIDCSNLLWLPDLDGFYSLRRLSIDQCPRLMSLPRSGLPVSLETFFLSKCHQALEEQFQQKEGPDYNKFAALPGCNW</sequence>
<dbReference type="SUPFAM" id="SSF52540">
    <property type="entry name" value="P-loop containing nucleoside triphosphate hydrolases"/>
    <property type="match status" value="1"/>
</dbReference>
<dbReference type="GO" id="GO:0009626">
    <property type="term" value="P:plant-type hypersensitive response"/>
    <property type="evidence" value="ECO:0007669"/>
    <property type="project" value="UniProtKB-ARBA"/>
</dbReference>
<dbReference type="Pfam" id="PF00931">
    <property type="entry name" value="NB-ARC"/>
    <property type="match status" value="1"/>
</dbReference>
<dbReference type="InterPro" id="IPR042197">
    <property type="entry name" value="Apaf_helical"/>
</dbReference>
<evidence type="ECO:0000256" key="4">
    <source>
        <dbReference type="ARBA" id="ARBA00022741"/>
    </source>
</evidence>
<dbReference type="InterPro" id="IPR056789">
    <property type="entry name" value="LRR_R13L1-DRL21"/>
</dbReference>
<evidence type="ECO:0000256" key="2">
    <source>
        <dbReference type="ARBA" id="ARBA00022614"/>
    </source>
</evidence>
<dbReference type="AlphaFoldDB" id="A0A8R7RAE5"/>
<reference evidence="12" key="1">
    <citation type="journal article" date="2013" name="Nature">
        <title>Draft genome of the wheat A-genome progenitor Triticum urartu.</title>
        <authorList>
            <person name="Ling H.Q."/>
            <person name="Zhao S."/>
            <person name="Liu D."/>
            <person name="Wang J."/>
            <person name="Sun H."/>
            <person name="Zhang C."/>
            <person name="Fan H."/>
            <person name="Li D."/>
            <person name="Dong L."/>
            <person name="Tao Y."/>
            <person name="Gao C."/>
            <person name="Wu H."/>
            <person name="Li Y."/>
            <person name="Cui Y."/>
            <person name="Guo X."/>
            <person name="Zheng S."/>
            <person name="Wang B."/>
            <person name="Yu K."/>
            <person name="Liang Q."/>
            <person name="Yang W."/>
            <person name="Lou X."/>
            <person name="Chen J."/>
            <person name="Feng M."/>
            <person name="Jian J."/>
            <person name="Zhang X."/>
            <person name="Luo G."/>
            <person name="Jiang Y."/>
            <person name="Liu J."/>
            <person name="Wang Z."/>
            <person name="Sha Y."/>
            <person name="Zhang B."/>
            <person name="Wu H."/>
            <person name="Tang D."/>
            <person name="Shen Q."/>
            <person name="Xue P."/>
            <person name="Zou S."/>
            <person name="Wang X."/>
            <person name="Liu X."/>
            <person name="Wang F."/>
            <person name="Yang Y."/>
            <person name="An X."/>
            <person name="Dong Z."/>
            <person name="Zhang K."/>
            <person name="Zhang X."/>
            <person name="Luo M.C."/>
            <person name="Dvorak J."/>
            <person name="Tong Y."/>
            <person name="Wang J."/>
            <person name="Yang H."/>
            <person name="Li Z."/>
            <person name="Wang D."/>
            <person name="Zhang A."/>
            <person name="Wang J."/>
        </authorList>
    </citation>
    <scope>NUCLEOTIDE SEQUENCE</scope>
    <source>
        <strain evidence="12">cv. G1812</strain>
    </source>
</reference>
<dbReference type="SUPFAM" id="SSF52058">
    <property type="entry name" value="L domain-like"/>
    <property type="match status" value="2"/>
</dbReference>
<dbReference type="Gene3D" id="1.20.5.4130">
    <property type="match status" value="1"/>
</dbReference>
<dbReference type="GO" id="GO:0042742">
    <property type="term" value="P:defense response to bacterium"/>
    <property type="evidence" value="ECO:0007669"/>
    <property type="project" value="UniProtKB-ARBA"/>
</dbReference>
<keyword evidence="4" id="KW-0547">Nucleotide-binding</keyword>
<dbReference type="Gramene" id="TuG1812S0000567500.01.T01">
    <property type="protein sequence ID" value="TuG1812S0000567500.01.T01.s_cds34663"/>
    <property type="gene ID" value="TuG1812S0000567500.01"/>
</dbReference>
<reference evidence="11" key="2">
    <citation type="submission" date="2022-06" db="UniProtKB">
        <authorList>
            <consortium name="EnsemblPlants"/>
        </authorList>
    </citation>
    <scope>IDENTIFICATION</scope>
</reference>
<dbReference type="InterPro" id="IPR041118">
    <property type="entry name" value="Rx_N"/>
</dbReference>
<dbReference type="Gene3D" id="1.10.8.430">
    <property type="entry name" value="Helical domain of apoptotic protease-activating factors"/>
    <property type="match status" value="1"/>
</dbReference>
<feature type="domain" description="R13L1/DRL21-like LRR repeat region" evidence="10">
    <location>
        <begin position="739"/>
        <end position="865"/>
    </location>
</feature>
<evidence type="ECO:0000256" key="3">
    <source>
        <dbReference type="ARBA" id="ARBA00022737"/>
    </source>
</evidence>
<organism evidence="11 12">
    <name type="scientific">Triticum urartu</name>
    <name type="common">Red wild einkorn</name>
    <name type="synonym">Crithodium urartu</name>
    <dbReference type="NCBI Taxonomy" id="4572"/>
    <lineage>
        <taxon>Eukaryota</taxon>
        <taxon>Viridiplantae</taxon>
        <taxon>Streptophyta</taxon>
        <taxon>Embryophyta</taxon>
        <taxon>Tracheophyta</taxon>
        <taxon>Spermatophyta</taxon>
        <taxon>Magnoliopsida</taxon>
        <taxon>Liliopsida</taxon>
        <taxon>Poales</taxon>
        <taxon>Poaceae</taxon>
        <taxon>BOP clade</taxon>
        <taxon>Pooideae</taxon>
        <taxon>Triticodae</taxon>
        <taxon>Triticeae</taxon>
        <taxon>Triticinae</taxon>
        <taxon>Triticum</taxon>
    </lineage>
</organism>
<feature type="domain" description="Disease resistance N-terminal" evidence="8">
    <location>
        <begin position="18"/>
        <end position="105"/>
    </location>
</feature>
<dbReference type="Pfam" id="PF18052">
    <property type="entry name" value="Rx_N"/>
    <property type="match status" value="1"/>
</dbReference>
<dbReference type="GO" id="GO:0043531">
    <property type="term" value="F:ADP binding"/>
    <property type="evidence" value="ECO:0007669"/>
    <property type="project" value="InterPro"/>
</dbReference>
<dbReference type="InterPro" id="IPR002182">
    <property type="entry name" value="NB-ARC"/>
</dbReference>
<dbReference type="GO" id="GO:0005524">
    <property type="term" value="F:ATP binding"/>
    <property type="evidence" value="ECO:0007669"/>
    <property type="project" value="UniProtKB-KW"/>
</dbReference>